<dbReference type="EC" id="3.4.13.-" evidence="5"/>
<feature type="domain" description="Peptidase M20 dimerisation" evidence="4">
    <location>
        <begin position="196"/>
        <end position="355"/>
    </location>
</feature>
<evidence type="ECO:0000313" key="5">
    <source>
        <dbReference type="EMBL" id="MFC4410763.1"/>
    </source>
</evidence>
<gene>
    <name evidence="5" type="ORF">ACFOZY_10085</name>
</gene>
<dbReference type="NCBIfam" id="NF006053">
    <property type="entry name" value="PRK08201.1"/>
    <property type="match status" value="1"/>
</dbReference>
<dbReference type="Gene3D" id="3.40.630.10">
    <property type="entry name" value="Zn peptidases"/>
    <property type="match status" value="1"/>
</dbReference>
<dbReference type="InterPro" id="IPR002933">
    <property type="entry name" value="Peptidase_M20"/>
</dbReference>
<dbReference type="InterPro" id="IPR011650">
    <property type="entry name" value="Peptidase_M20_dimer"/>
</dbReference>
<keyword evidence="6" id="KW-1185">Reference proteome</keyword>
<dbReference type="EMBL" id="JBHSEC010000019">
    <property type="protein sequence ID" value="MFC4410763.1"/>
    <property type="molecule type" value="Genomic_DNA"/>
</dbReference>
<dbReference type="Pfam" id="PF07687">
    <property type="entry name" value="M20_dimer"/>
    <property type="match status" value="1"/>
</dbReference>
<evidence type="ECO:0000256" key="1">
    <source>
        <dbReference type="ARBA" id="ARBA00022670"/>
    </source>
</evidence>
<sequence length="466" mass="51305">MSDLHALDTYFSEKRETHLEELKEFLRIPSISALSDHKSDMLNAANWLADSMKKAGLENISIDETKGHPVVYADWLHAEGKPTMLIYGHYDVQPVDPLHLWESEPFDPQVRNNKLYARGASDDKGQVYMHVKAIEALFATEGELPVNVKFCIEGEEEIGSPNLPAYVEDNKEKLAADIIVISDTGMQGPGQPAVCYGLRGLCGVQIDVKGAKGDLHSGLYGGGVQNAIHALVNLLDSFRDEEGSITVEGFYENVRPVTDEEREAYRALGFDEEALKEEIGVGELFGEKGYSHLERTWVRPTLEVNGVFGGFSGEGIKTVLPAEAGAKITCRLVPDQDPEEIVEKLKSHIEKHKPVGVEVTVTEFDKGKPFITPFDHPAIQAAGRSYEKVYNVPTAYTRGGGSIPIVAAFDEILGLPVVLMGFGLSSENFHAPNEHFHLENFDKGLRVIGDYFHEIAEFPAGGLKKS</sequence>
<keyword evidence="3 5" id="KW-0378">Hydrolase</keyword>
<dbReference type="NCBIfam" id="NF005914">
    <property type="entry name" value="PRK07907.1"/>
    <property type="match status" value="1"/>
</dbReference>
<comment type="caution">
    <text evidence="5">The sequence shown here is derived from an EMBL/GenBank/DDBJ whole genome shotgun (WGS) entry which is preliminary data.</text>
</comment>
<protein>
    <submittedName>
        <fullName evidence="5">Dipeptidase</fullName>
        <ecNumber evidence="5">3.4.13.-</ecNumber>
    </submittedName>
</protein>
<keyword evidence="5" id="KW-0224">Dipeptidase</keyword>
<reference evidence="6" key="1">
    <citation type="journal article" date="2019" name="Int. J. Syst. Evol. Microbiol.">
        <title>The Global Catalogue of Microorganisms (GCM) 10K type strain sequencing project: providing services to taxonomists for standard genome sequencing and annotation.</title>
        <authorList>
            <consortium name="The Broad Institute Genomics Platform"/>
            <consortium name="The Broad Institute Genome Sequencing Center for Infectious Disease"/>
            <person name="Wu L."/>
            <person name="Ma J."/>
        </authorList>
    </citation>
    <scope>NUCLEOTIDE SEQUENCE [LARGE SCALE GENOMIC DNA]</scope>
    <source>
        <strain evidence="6">CCUG 59778</strain>
    </source>
</reference>
<evidence type="ECO:0000256" key="3">
    <source>
        <dbReference type="ARBA" id="ARBA00022801"/>
    </source>
</evidence>
<dbReference type="CDD" id="cd05680">
    <property type="entry name" value="M20_dipept_like"/>
    <property type="match status" value="1"/>
</dbReference>
<dbReference type="NCBIfam" id="NF006579">
    <property type="entry name" value="PRK09104.1"/>
    <property type="match status" value="1"/>
</dbReference>
<evidence type="ECO:0000313" key="6">
    <source>
        <dbReference type="Proteomes" id="UP001595817"/>
    </source>
</evidence>
<organism evidence="5 6">
    <name type="scientific">Chungangia koreensis</name>
    <dbReference type="NCBI Taxonomy" id="752657"/>
    <lineage>
        <taxon>Bacteria</taxon>
        <taxon>Bacillati</taxon>
        <taxon>Bacillota</taxon>
        <taxon>Bacilli</taxon>
        <taxon>Lactobacillales</taxon>
        <taxon>Chungangia</taxon>
    </lineage>
</organism>
<dbReference type="InterPro" id="IPR051458">
    <property type="entry name" value="Cyt/Met_Dipeptidase"/>
</dbReference>
<dbReference type="RefSeq" id="WP_378154969.1">
    <property type="nucleotide sequence ID" value="NZ_JBHSEC010000019.1"/>
</dbReference>
<dbReference type="Gene3D" id="3.30.70.360">
    <property type="match status" value="1"/>
</dbReference>
<keyword evidence="2" id="KW-0479">Metal-binding</keyword>
<dbReference type="Pfam" id="PF01546">
    <property type="entry name" value="Peptidase_M20"/>
    <property type="match status" value="1"/>
</dbReference>
<dbReference type="PANTHER" id="PTHR43270">
    <property type="entry name" value="BETA-ALA-HIS DIPEPTIDASE"/>
    <property type="match status" value="1"/>
</dbReference>
<evidence type="ECO:0000259" key="4">
    <source>
        <dbReference type="Pfam" id="PF07687"/>
    </source>
</evidence>
<accession>A0ABV8X640</accession>
<dbReference type="SUPFAM" id="SSF53187">
    <property type="entry name" value="Zn-dependent exopeptidases"/>
    <property type="match status" value="1"/>
</dbReference>
<dbReference type="GO" id="GO:0016805">
    <property type="term" value="F:dipeptidase activity"/>
    <property type="evidence" value="ECO:0007669"/>
    <property type="project" value="UniProtKB-KW"/>
</dbReference>
<proteinExistence type="predicted"/>
<keyword evidence="1" id="KW-0645">Protease</keyword>
<dbReference type="PANTHER" id="PTHR43270:SF12">
    <property type="entry name" value="SUCCINYL-DIAMINOPIMELATE DESUCCINYLASE"/>
    <property type="match status" value="1"/>
</dbReference>
<name>A0ABV8X640_9LACT</name>
<evidence type="ECO:0000256" key="2">
    <source>
        <dbReference type="ARBA" id="ARBA00022723"/>
    </source>
</evidence>
<dbReference type="Proteomes" id="UP001595817">
    <property type="component" value="Unassembled WGS sequence"/>
</dbReference>